<keyword evidence="4" id="KW-0378">Hydrolase</keyword>
<gene>
    <name evidence="7" type="ORF">ACFQ4B_14245</name>
</gene>
<dbReference type="Pfam" id="PF07934">
    <property type="entry name" value="OGG_N"/>
    <property type="match status" value="1"/>
</dbReference>
<dbReference type="EC" id="3.2.2.21" evidence="2"/>
<dbReference type="Gene3D" id="3.30.310.20">
    <property type="entry name" value="DNA-3-methyladenine glycosylase AlkA, N-terminal domain"/>
    <property type="match status" value="1"/>
</dbReference>
<keyword evidence="3" id="KW-0227">DNA damage</keyword>
<evidence type="ECO:0000256" key="5">
    <source>
        <dbReference type="ARBA" id="ARBA00023204"/>
    </source>
</evidence>
<dbReference type="Proteomes" id="UP001597180">
    <property type="component" value="Unassembled WGS sequence"/>
</dbReference>
<evidence type="ECO:0000256" key="1">
    <source>
        <dbReference type="ARBA" id="ARBA00000086"/>
    </source>
</evidence>
<dbReference type="InterPro" id="IPR003265">
    <property type="entry name" value="HhH-GPD_domain"/>
</dbReference>
<dbReference type="InterPro" id="IPR023170">
    <property type="entry name" value="HhH_base_excis_C"/>
</dbReference>
<evidence type="ECO:0000313" key="7">
    <source>
        <dbReference type="EMBL" id="MFD1221282.1"/>
    </source>
</evidence>
<comment type="caution">
    <text evidence="7">The sequence shown here is derived from an EMBL/GenBank/DDBJ whole genome shotgun (WGS) entry which is preliminary data.</text>
</comment>
<evidence type="ECO:0000256" key="2">
    <source>
        <dbReference type="ARBA" id="ARBA00012000"/>
    </source>
</evidence>
<dbReference type="InterPro" id="IPR011257">
    <property type="entry name" value="DNA_glycosylase"/>
</dbReference>
<dbReference type="EMBL" id="JBHTLU010000015">
    <property type="protein sequence ID" value="MFD1221282.1"/>
    <property type="molecule type" value="Genomic_DNA"/>
</dbReference>
<dbReference type="Gene3D" id="1.10.340.30">
    <property type="entry name" value="Hypothetical protein, domain 2"/>
    <property type="match status" value="1"/>
</dbReference>
<protein>
    <recommendedName>
        <fullName evidence="2">DNA-3-methyladenine glycosylase II</fullName>
        <ecNumber evidence="2">3.2.2.21</ecNumber>
    </recommendedName>
</protein>
<evidence type="ECO:0000256" key="3">
    <source>
        <dbReference type="ARBA" id="ARBA00022763"/>
    </source>
</evidence>
<dbReference type="Pfam" id="PF00730">
    <property type="entry name" value="HhH-GPD"/>
    <property type="match status" value="1"/>
</dbReference>
<evidence type="ECO:0000256" key="4">
    <source>
        <dbReference type="ARBA" id="ARBA00022801"/>
    </source>
</evidence>
<dbReference type="SMART" id="SM00478">
    <property type="entry name" value="ENDO3c"/>
    <property type="match status" value="1"/>
</dbReference>
<organism evidence="7 8">
    <name type="scientific">Paenibacillus vulneris</name>
    <dbReference type="NCBI Taxonomy" id="1133364"/>
    <lineage>
        <taxon>Bacteria</taxon>
        <taxon>Bacillati</taxon>
        <taxon>Bacillota</taxon>
        <taxon>Bacilli</taxon>
        <taxon>Bacillales</taxon>
        <taxon>Paenibacillaceae</taxon>
        <taxon>Paenibacillus</taxon>
    </lineage>
</organism>
<evidence type="ECO:0000259" key="6">
    <source>
        <dbReference type="SMART" id="SM00478"/>
    </source>
</evidence>
<comment type="catalytic activity">
    <reaction evidence="1">
        <text>Hydrolysis of alkylated DNA, releasing 3-methyladenine, 3-methylguanine, 7-methylguanine and 7-methyladenine.</text>
        <dbReference type="EC" id="3.2.2.21"/>
    </reaction>
</comment>
<dbReference type="InterPro" id="IPR037046">
    <property type="entry name" value="AlkA_N_sf"/>
</dbReference>
<dbReference type="Gene3D" id="1.10.1670.10">
    <property type="entry name" value="Helix-hairpin-Helix base-excision DNA repair enzymes (C-terminal)"/>
    <property type="match status" value="1"/>
</dbReference>
<dbReference type="InterPro" id="IPR051912">
    <property type="entry name" value="Alkylbase_DNA_Glycosylase/TA"/>
</dbReference>
<accession>A0ABW3ULU8</accession>
<reference evidence="8" key="1">
    <citation type="journal article" date="2019" name="Int. J. Syst. Evol. Microbiol.">
        <title>The Global Catalogue of Microorganisms (GCM) 10K type strain sequencing project: providing services to taxonomists for standard genome sequencing and annotation.</title>
        <authorList>
            <consortium name="The Broad Institute Genomics Platform"/>
            <consortium name="The Broad Institute Genome Sequencing Center for Infectious Disease"/>
            <person name="Wu L."/>
            <person name="Ma J."/>
        </authorList>
    </citation>
    <scope>NUCLEOTIDE SEQUENCE [LARGE SCALE GENOMIC DNA]</scope>
    <source>
        <strain evidence="8">CCUG 53270</strain>
    </source>
</reference>
<dbReference type="RefSeq" id="WP_345589910.1">
    <property type="nucleotide sequence ID" value="NZ_BAABJG010000021.1"/>
</dbReference>
<name>A0ABW3ULU8_9BACL</name>
<dbReference type="InterPro" id="IPR012904">
    <property type="entry name" value="OGG_N"/>
</dbReference>
<proteinExistence type="predicted"/>
<sequence>MLTNPARIPNDYWTDHEDHILLTTPAPFSFEHNLGYLMRSSNECMFYTEDHAIFRLIATEGTPVLVQITCPEPGILKITFPGDTPPGPSDRAAAAQYVWEWFDLGTDLAPFYRIAAQDELLGSVVQQFNGLRIVGIPDLFEALCWGILGQQINLAFAYTLKRRFVEAFGQSAAWNGQTYWLFPAPGKIAALTVADLTPLQLTTKKAEYLIGVARLMDEGLLSKDMLLELADTEAIEKKLVQIRGIGPWTAHYVLMRCLRSPSAFPIADVGLHNAIKQLLGMPNKPSIEELRRISAPWGDWKAYATFYLWRTIY</sequence>
<dbReference type="PANTHER" id="PTHR43003:SF12">
    <property type="entry name" value="DNA-3-METHYLADENINE GLYCOSYLASE"/>
    <property type="match status" value="1"/>
</dbReference>
<keyword evidence="8" id="KW-1185">Reference proteome</keyword>
<dbReference type="SUPFAM" id="SSF48150">
    <property type="entry name" value="DNA-glycosylase"/>
    <property type="match status" value="1"/>
</dbReference>
<evidence type="ECO:0000313" key="8">
    <source>
        <dbReference type="Proteomes" id="UP001597180"/>
    </source>
</evidence>
<dbReference type="PANTHER" id="PTHR43003">
    <property type="entry name" value="DNA-3-METHYLADENINE GLYCOSYLASE"/>
    <property type="match status" value="1"/>
</dbReference>
<feature type="domain" description="HhH-GPD" evidence="6">
    <location>
        <begin position="148"/>
        <end position="313"/>
    </location>
</feature>
<dbReference type="CDD" id="cd00056">
    <property type="entry name" value="ENDO3c"/>
    <property type="match status" value="1"/>
</dbReference>
<keyword evidence="5" id="KW-0234">DNA repair</keyword>